<gene>
    <name evidence="2" type="primary">trmFO_0</name>
    <name evidence="2" type="ORF">CM83_1689</name>
</gene>
<reference evidence="2" key="2">
    <citation type="submission" date="2014-07" db="EMBL/GenBank/DDBJ databases">
        <authorList>
            <person name="Hull J."/>
        </authorList>
    </citation>
    <scope>NUCLEOTIDE SEQUENCE</scope>
</reference>
<keyword evidence="2" id="KW-0489">Methyltransferase</keyword>
<dbReference type="AlphaFoldDB" id="A0A0A9VT89"/>
<feature type="compositionally biased region" description="Polar residues" evidence="1">
    <location>
        <begin position="167"/>
        <end position="181"/>
    </location>
</feature>
<feature type="region of interest" description="Disordered" evidence="1">
    <location>
        <begin position="143"/>
        <end position="181"/>
    </location>
</feature>
<name>A0A0A9VT89_LYGHE</name>
<accession>A0A0A9VT89</accession>
<sequence length="181" mass="20550">EPYPGYLIVTDDGQIKKPGFKLCPVPADQPCPMPMDQFCLPEPCYPERPRSRRRDYNTYRTCTAVAPQELCDERPMSCSPRYGYSSGLSSESLYVNSCDPHQSLMRNDSSSCSTILSDDEDWNMVAVRPAVYKIRGGGRCYQTGPAKRSRARCRYPRHEEDRRQRSEASSTTTNTLNEAQS</sequence>
<evidence type="ECO:0000313" key="2">
    <source>
        <dbReference type="EMBL" id="JAF98938.1"/>
    </source>
</evidence>
<feature type="non-terminal residue" evidence="2">
    <location>
        <position position="181"/>
    </location>
</feature>
<feature type="non-terminal residue" evidence="2">
    <location>
        <position position="1"/>
    </location>
</feature>
<protein>
    <submittedName>
        <fullName evidence="2">Methylenetetrahydrofolate--tRNA-(Uracil-5-)-methyltransferase TrmFO</fullName>
    </submittedName>
</protein>
<feature type="compositionally biased region" description="Basic and acidic residues" evidence="1">
    <location>
        <begin position="156"/>
        <end position="166"/>
    </location>
</feature>
<dbReference type="GO" id="GO:0032259">
    <property type="term" value="P:methylation"/>
    <property type="evidence" value="ECO:0007669"/>
    <property type="project" value="UniProtKB-KW"/>
</dbReference>
<keyword evidence="2" id="KW-0808">Transferase</keyword>
<dbReference type="EMBL" id="GBHO01044665">
    <property type="protein sequence ID" value="JAF98938.1"/>
    <property type="molecule type" value="Transcribed_RNA"/>
</dbReference>
<evidence type="ECO:0000256" key="1">
    <source>
        <dbReference type="SAM" id="MobiDB-lite"/>
    </source>
</evidence>
<dbReference type="GO" id="GO:0008168">
    <property type="term" value="F:methyltransferase activity"/>
    <property type="evidence" value="ECO:0007669"/>
    <property type="project" value="UniProtKB-KW"/>
</dbReference>
<reference evidence="2" key="1">
    <citation type="journal article" date="2014" name="PLoS ONE">
        <title>Transcriptome-Based Identification of ABC Transporters in the Western Tarnished Plant Bug Lygus hesperus.</title>
        <authorList>
            <person name="Hull J.J."/>
            <person name="Chaney K."/>
            <person name="Geib S.M."/>
            <person name="Fabrick J.A."/>
            <person name="Brent C.S."/>
            <person name="Walsh D."/>
            <person name="Lavine L.C."/>
        </authorList>
    </citation>
    <scope>NUCLEOTIDE SEQUENCE</scope>
</reference>
<organism evidence="2">
    <name type="scientific">Lygus hesperus</name>
    <name type="common">Western plant bug</name>
    <dbReference type="NCBI Taxonomy" id="30085"/>
    <lineage>
        <taxon>Eukaryota</taxon>
        <taxon>Metazoa</taxon>
        <taxon>Ecdysozoa</taxon>
        <taxon>Arthropoda</taxon>
        <taxon>Hexapoda</taxon>
        <taxon>Insecta</taxon>
        <taxon>Pterygota</taxon>
        <taxon>Neoptera</taxon>
        <taxon>Paraneoptera</taxon>
        <taxon>Hemiptera</taxon>
        <taxon>Heteroptera</taxon>
        <taxon>Panheteroptera</taxon>
        <taxon>Cimicomorpha</taxon>
        <taxon>Miridae</taxon>
        <taxon>Mirini</taxon>
        <taxon>Lygus</taxon>
    </lineage>
</organism>
<proteinExistence type="predicted"/>